<evidence type="ECO:0000259" key="8">
    <source>
        <dbReference type="PROSITE" id="PS50110"/>
    </source>
</evidence>
<reference evidence="10" key="2">
    <citation type="submission" date="2021-04" db="EMBL/GenBank/DDBJ databases">
        <authorList>
            <person name="Gilroy R."/>
        </authorList>
    </citation>
    <scope>NUCLEOTIDE SEQUENCE</scope>
    <source>
        <strain evidence="10">ChiSjej1B19-5720</strain>
    </source>
</reference>
<name>A0A9D2LV14_9FIRM</name>
<proteinExistence type="predicted"/>
<evidence type="ECO:0000313" key="10">
    <source>
        <dbReference type="EMBL" id="HJB29606.1"/>
    </source>
</evidence>
<dbReference type="InterPro" id="IPR001789">
    <property type="entry name" value="Sig_transdc_resp-reg_receiver"/>
</dbReference>
<feature type="DNA-binding region" description="OmpR/PhoB-type" evidence="7">
    <location>
        <begin position="135"/>
        <end position="234"/>
    </location>
</feature>
<dbReference type="PANTHER" id="PTHR48111:SF52">
    <property type="entry name" value="TRANSCRIPTIONAL REGULATORY PROTEIN YVRH"/>
    <property type="match status" value="1"/>
</dbReference>
<dbReference type="EMBL" id="DWYZ01000235">
    <property type="protein sequence ID" value="HJB29606.1"/>
    <property type="molecule type" value="Genomic_DNA"/>
</dbReference>
<dbReference type="InterPro" id="IPR001867">
    <property type="entry name" value="OmpR/PhoB-type_DNA-bd"/>
</dbReference>
<dbReference type="Gene3D" id="3.40.50.2300">
    <property type="match status" value="1"/>
</dbReference>
<dbReference type="SMART" id="SM00448">
    <property type="entry name" value="REC"/>
    <property type="match status" value="1"/>
</dbReference>
<dbReference type="Pfam" id="PF00072">
    <property type="entry name" value="Response_reg"/>
    <property type="match status" value="1"/>
</dbReference>
<dbReference type="InterPro" id="IPR039420">
    <property type="entry name" value="WalR-like"/>
</dbReference>
<dbReference type="Gene3D" id="1.10.10.10">
    <property type="entry name" value="Winged helix-like DNA-binding domain superfamily/Winged helix DNA-binding domain"/>
    <property type="match status" value="1"/>
</dbReference>
<dbReference type="InterPro" id="IPR036388">
    <property type="entry name" value="WH-like_DNA-bd_sf"/>
</dbReference>
<dbReference type="PROSITE" id="PS51755">
    <property type="entry name" value="OMPR_PHOB"/>
    <property type="match status" value="1"/>
</dbReference>
<evidence type="ECO:0000256" key="7">
    <source>
        <dbReference type="PROSITE-ProRule" id="PRU01091"/>
    </source>
</evidence>
<dbReference type="SUPFAM" id="SSF52172">
    <property type="entry name" value="CheY-like"/>
    <property type="match status" value="1"/>
</dbReference>
<dbReference type="SMART" id="SM00862">
    <property type="entry name" value="Trans_reg_C"/>
    <property type="match status" value="1"/>
</dbReference>
<dbReference type="GO" id="GO:0000976">
    <property type="term" value="F:transcription cis-regulatory region binding"/>
    <property type="evidence" value="ECO:0007669"/>
    <property type="project" value="TreeGrafter"/>
</dbReference>
<gene>
    <name evidence="10" type="ORF">IAA06_12575</name>
</gene>
<reference evidence="10" key="1">
    <citation type="journal article" date="2021" name="PeerJ">
        <title>Extensive microbial diversity within the chicken gut microbiome revealed by metagenomics and culture.</title>
        <authorList>
            <person name="Gilroy R."/>
            <person name="Ravi A."/>
            <person name="Getino M."/>
            <person name="Pursley I."/>
            <person name="Horton D.L."/>
            <person name="Alikhan N.F."/>
            <person name="Baker D."/>
            <person name="Gharbi K."/>
            <person name="Hall N."/>
            <person name="Watson M."/>
            <person name="Adriaenssens E.M."/>
            <person name="Foster-Nyarko E."/>
            <person name="Jarju S."/>
            <person name="Secka A."/>
            <person name="Antonio M."/>
            <person name="Oren A."/>
            <person name="Chaudhuri R.R."/>
            <person name="La Ragione R."/>
            <person name="Hildebrand F."/>
            <person name="Pallen M.J."/>
        </authorList>
    </citation>
    <scope>NUCLEOTIDE SEQUENCE</scope>
    <source>
        <strain evidence="10">ChiSjej1B19-5720</strain>
    </source>
</reference>
<evidence type="ECO:0000256" key="1">
    <source>
        <dbReference type="ARBA" id="ARBA00018672"/>
    </source>
</evidence>
<dbReference type="InterPro" id="IPR011006">
    <property type="entry name" value="CheY-like_superfamily"/>
</dbReference>
<evidence type="ECO:0000256" key="3">
    <source>
        <dbReference type="ARBA" id="ARBA00023125"/>
    </source>
</evidence>
<dbReference type="PROSITE" id="PS50110">
    <property type="entry name" value="RESPONSE_REGULATORY"/>
    <property type="match status" value="1"/>
</dbReference>
<dbReference type="Gene3D" id="6.10.250.690">
    <property type="match status" value="1"/>
</dbReference>
<evidence type="ECO:0000313" key="11">
    <source>
        <dbReference type="Proteomes" id="UP000823842"/>
    </source>
</evidence>
<dbReference type="SUPFAM" id="SSF46894">
    <property type="entry name" value="C-terminal effector domain of the bipartite response regulators"/>
    <property type="match status" value="1"/>
</dbReference>
<dbReference type="InterPro" id="IPR016032">
    <property type="entry name" value="Sig_transdc_resp-reg_C-effctor"/>
</dbReference>
<dbReference type="AlphaFoldDB" id="A0A9D2LV14"/>
<comment type="caution">
    <text evidence="10">The sequence shown here is derived from an EMBL/GenBank/DDBJ whole genome shotgun (WGS) entry which is preliminary data.</text>
</comment>
<feature type="domain" description="Response regulatory" evidence="8">
    <location>
        <begin position="8"/>
        <end position="122"/>
    </location>
</feature>
<dbReference type="GO" id="GO:0032993">
    <property type="term" value="C:protein-DNA complex"/>
    <property type="evidence" value="ECO:0007669"/>
    <property type="project" value="TreeGrafter"/>
</dbReference>
<dbReference type="CDD" id="cd00383">
    <property type="entry name" value="trans_reg_C"/>
    <property type="match status" value="1"/>
</dbReference>
<dbReference type="PANTHER" id="PTHR48111">
    <property type="entry name" value="REGULATOR OF RPOS"/>
    <property type="match status" value="1"/>
</dbReference>
<dbReference type="GO" id="GO:0005829">
    <property type="term" value="C:cytosol"/>
    <property type="evidence" value="ECO:0007669"/>
    <property type="project" value="TreeGrafter"/>
</dbReference>
<organism evidence="10 11">
    <name type="scientific">Candidatus Blautia faecavium</name>
    <dbReference type="NCBI Taxonomy" id="2838487"/>
    <lineage>
        <taxon>Bacteria</taxon>
        <taxon>Bacillati</taxon>
        <taxon>Bacillota</taxon>
        <taxon>Clostridia</taxon>
        <taxon>Lachnospirales</taxon>
        <taxon>Lachnospiraceae</taxon>
        <taxon>Blautia</taxon>
    </lineage>
</organism>
<evidence type="ECO:0000256" key="5">
    <source>
        <dbReference type="ARBA" id="ARBA00024867"/>
    </source>
</evidence>
<dbReference type="Proteomes" id="UP000823842">
    <property type="component" value="Unassembled WGS sequence"/>
</dbReference>
<comment type="function">
    <text evidence="5">May play the central regulatory role in sporulation. It may be an element of the effector pathway responsible for the activation of sporulation genes in response to nutritional stress. Spo0A may act in concert with spo0H (a sigma factor) to control the expression of some genes that are critical to the sporulation process.</text>
</comment>
<dbReference type="Pfam" id="PF00486">
    <property type="entry name" value="Trans_reg_C"/>
    <property type="match status" value="1"/>
</dbReference>
<accession>A0A9D2LV14</accession>
<keyword evidence="4" id="KW-0804">Transcription</keyword>
<dbReference type="GO" id="GO:0000156">
    <property type="term" value="F:phosphorelay response regulator activity"/>
    <property type="evidence" value="ECO:0007669"/>
    <property type="project" value="TreeGrafter"/>
</dbReference>
<dbReference type="GO" id="GO:0006355">
    <property type="term" value="P:regulation of DNA-templated transcription"/>
    <property type="evidence" value="ECO:0007669"/>
    <property type="project" value="InterPro"/>
</dbReference>
<evidence type="ECO:0000259" key="9">
    <source>
        <dbReference type="PROSITE" id="PS51755"/>
    </source>
</evidence>
<keyword evidence="2" id="KW-0805">Transcription regulation</keyword>
<protein>
    <recommendedName>
        <fullName evidence="1">Stage 0 sporulation protein A homolog</fullName>
    </recommendedName>
</protein>
<keyword evidence="6" id="KW-0597">Phosphoprotein</keyword>
<evidence type="ECO:0000256" key="4">
    <source>
        <dbReference type="ARBA" id="ARBA00023163"/>
    </source>
</evidence>
<evidence type="ECO:0000256" key="6">
    <source>
        <dbReference type="PROSITE-ProRule" id="PRU00169"/>
    </source>
</evidence>
<evidence type="ECO:0000256" key="2">
    <source>
        <dbReference type="ARBA" id="ARBA00023015"/>
    </source>
</evidence>
<feature type="modified residue" description="4-aspartylphosphate" evidence="6">
    <location>
        <position position="58"/>
    </location>
</feature>
<sequence length="234" mass="26833">MSEIHESRILLVDDNRELCTMVLELMKKAGFSNIKAVYNVSQAREELTKDEVKLWILDVNLPDGSGFSFMEELRERSAAPVLFLSARDEDEDRLLGLGLGADDYMTKPFLMKELILRVSAILRRTYHYQEKKEGTDKLILGNCQVDFKSAVAQKDGAETALTAKELLLLKKLAENRGNIVTFDTLCETIWGDSYYGYENTLMVHMRRLREKVEEDPSHPRYLLTVRGLGYKMAK</sequence>
<keyword evidence="3 7" id="KW-0238">DNA-binding</keyword>
<feature type="domain" description="OmpR/PhoB-type" evidence="9">
    <location>
        <begin position="135"/>
        <end position="234"/>
    </location>
</feature>